<comment type="caution">
    <text evidence="1">The sequence shown here is derived from an EMBL/GenBank/DDBJ whole genome shotgun (WGS) entry which is preliminary data.</text>
</comment>
<dbReference type="InParanoid" id="G4TW74"/>
<dbReference type="OrthoDB" id="3133216at2759"/>
<protein>
    <recommendedName>
        <fullName evidence="3">F-box domain-containing protein</fullName>
    </recommendedName>
</protein>
<dbReference type="AlphaFoldDB" id="G4TW74"/>
<gene>
    <name evidence="1" type="ORF">PIIN_09557</name>
</gene>
<evidence type="ECO:0000313" key="2">
    <source>
        <dbReference type="Proteomes" id="UP000007148"/>
    </source>
</evidence>
<keyword evidence="2" id="KW-1185">Reference proteome</keyword>
<evidence type="ECO:0008006" key="3">
    <source>
        <dbReference type="Google" id="ProtNLM"/>
    </source>
</evidence>
<dbReference type="EMBL" id="CAFZ01000473">
    <property type="protein sequence ID" value="CCA75567.1"/>
    <property type="molecule type" value="Genomic_DNA"/>
</dbReference>
<dbReference type="Proteomes" id="UP000007148">
    <property type="component" value="Unassembled WGS sequence"/>
</dbReference>
<organism evidence="1 2">
    <name type="scientific">Serendipita indica (strain DSM 11827)</name>
    <name type="common">Root endophyte fungus</name>
    <name type="synonym">Piriformospora indica</name>
    <dbReference type="NCBI Taxonomy" id="1109443"/>
    <lineage>
        <taxon>Eukaryota</taxon>
        <taxon>Fungi</taxon>
        <taxon>Dikarya</taxon>
        <taxon>Basidiomycota</taxon>
        <taxon>Agaricomycotina</taxon>
        <taxon>Agaricomycetes</taxon>
        <taxon>Sebacinales</taxon>
        <taxon>Serendipitaceae</taxon>
        <taxon>Serendipita</taxon>
    </lineage>
</organism>
<sequence>MSLPNEMMIESLWFCAAIDILHVRLLNKFHRELVDKSPELQLIIQLAKDGMAPAHRASSASIHSMLTNCTMTRRRWNALAPLDPVLSPPTAQDFNIYEFGGSILAYCTTYPGESDCVKFISLDHPKKTVVEPVILSFKCFELSCDPGQHLLVVVEDAATDYPVHLMSMQTGEYHHRAATRIFHNLNVAGYTSPDIATCISGDIISFVYSLTEARAEIGVSVVNWATGAILLSCTFIGALHTTLLSSRFLIVAFCTTTVAPDDAHLKLFDLETPSPRDTSLVLRLPAFTQHSTRRYSASYFLHGSNNAILSQRTDGTMRTGERDIVTLFIKATTVDSDAVVRKMLVFISRARLLSLAFEWSQMPHHSRPKRHVLAYETWTGHGKHTRWIDILGVRLMSHKSIYGSKCVCLANPADMGAILPLGQEGNSTDLCVLEFNVGRDPTPSNPAEKSFLVRSTDKDGWITRELDQDVRGGLPFRVRWTQMDNAAQWQDLFVDQEYLMARLDEGFAIYRV</sequence>
<reference evidence="1 2" key="1">
    <citation type="journal article" date="2011" name="PLoS Pathog.">
        <title>Endophytic Life Strategies Decoded by Genome and Transcriptome Analyses of the Mutualistic Root Symbiont Piriformospora indica.</title>
        <authorList>
            <person name="Zuccaro A."/>
            <person name="Lahrmann U."/>
            <person name="Guldener U."/>
            <person name="Langen G."/>
            <person name="Pfiffi S."/>
            <person name="Biedenkopf D."/>
            <person name="Wong P."/>
            <person name="Samans B."/>
            <person name="Grimm C."/>
            <person name="Basiewicz M."/>
            <person name="Murat C."/>
            <person name="Martin F."/>
            <person name="Kogel K.H."/>
        </authorList>
    </citation>
    <scope>NUCLEOTIDE SEQUENCE [LARGE SCALE GENOMIC DNA]</scope>
    <source>
        <strain evidence="1 2">DSM 11827</strain>
    </source>
</reference>
<evidence type="ECO:0000313" key="1">
    <source>
        <dbReference type="EMBL" id="CCA75567.1"/>
    </source>
</evidence>
<dbReference type="HOGENOM" id="CLU_532225_0_0_1"/>
<name>G4TW74_SERID</name>
<proteinExistence type="predicted"/>
<accession>G4TW74</accession>